<sequence length="366" mass="39952">MSYSTRLGGLKAKLETERLEKVNTPSTSVVPISGSTIWQQKAAVRYGSENPASQQQHHSNVANSSVPYHHAGNAQPVGPHPLPGRPASTFGLGGLSVNNVKTFPQAGGGAMRSVYANTSQAMRSQQSIGAMNQRPTDAFHPRVAFQPGVVFSAVTHEHHFTQDRVDYNNANQTETNFGVANSKFRKFVILACFEQHVIALPILTHGGRGLSSKRHKHEYISVRERSLEGSAAPAESSHGILWAELYPNFQFASPWHKMSDGCCLHITKPYSHNMSHKCTISGKLENSSMNRLQKLFRDAVMDAATGGSTLRPDFQTPLNSLEESPTTPRGHSFPAHPAPRNSTGQHPSNIWSSTRSNLSQSSVSVR</sequence>
<organism evidence="3 4">
    <name type="scientific">Oculimacula yallundae</name>
    <dbReference type="NCBI Taxonomy" id="86028"/>
    <lineage>
        <taxon>Eukaryota</taxon>
        <taxon>Fungi</taxon>
        <taxon>Dikarya</taxon>
        <taxon>Ascomycota</taxon>
        <taxon>Pezizomycotina</taxon>
        <taxon>Leotiomycetes</taxon>
        <taxon>Helotiales</taxon>
        <taxon>Ploettnerulaceae</taxon>
        <taxon>Oculimacula</taxon>
    </lineage>
</organism>
<reference evidence="3 4" key="1">
    <citation type="journal article" date="2024" name="Commun. Biol.">
        <title>Comparative genomic analysis of thermophilic fungi reveals convergent evolutionary adaptations and gene losses.</title>
        <authorList>
            <person name="Steindorff A.S."/>
            <person name="Aguilar-Pontes M.V."/>
            <person name="Robinson A.J."/>
            <person name="Andreopoulos B."/>
            <person name="LaButti K."/>
            <person name="Kuo A."/>
            <person name="Mondo S."/>
            <person name="Riley R."/>
            <person name="Otillar R."/>
            <person name="Haridas S."/>
            <person name="Lipzen A."/>
            <person name="Grimwood J."/>
            <person name="Schmutz J."/>
            <person name="Clum A."/>
            <person name="Reid I.D."/>
            <person name="Moisan M.C."/>
            <person name="Butler G."/>
            <person name="Nguyen T.T.M."/>
            <person name="Dewar K."/>
            <person name="Conant G."/>
            <person name="Drula E."/>
            <person name="Henrissat B."/>
            <person name="Hansel C."/>
            <person name="Singer S."/>
            <person name="Hutchinson M.I."/>
            <person name="de Vries R.P."/>
            <person name="Natvig D.O."/>
            <person name="Powell A.J."/>
            <person name="Tsang A."/>
            <person name="Grigoriev I.V."/>
        </authorList>
    </citation>
    <scope>NUCLEOTIDE SEQUENCE [LARGE SCALE GENOMIC DNA]</scope>
    <source>
        <strain evidence="3 4">CBS 494.80</strain>
    </source>
</reference>
<evidence type="ECO:0000256" key="1">
    <source>
        <dbReference type="SAM" id="MobiDB-lite"/>
    </source>
</evidence>
<feature type="domain" description="DUF6590" evidence="2">
    <location>
        <begin position="144"/>
        <end position="293"/>
    </location>
</feature>
<name>A0ABR4C0A0_9HELO</name>
<evidence type="ECO:0000259" key="2">
    <source>
        <dbReference type="Pfam" id="PF20233"/>
    </source>
</evidence>
<dbReference type="InterPro" id="IPR046497">
    <property type="entry name" value="DUF6590"/>
</dbReference>
<protein>
    <recommendedName>
        <fullName evidence="2">DUF6590 domain-containing protein</fullName>
    </recommendedName>
</protein>
<proteinExistence type="predicted"/>
<accession>A0ABR4C0A0</accession>
<feature type="compositionally biased region" description="Polar residues" evidence="1">
    <location>
        <begin position="316"/>
        <end position="329"/>
    </location>
</feature>
<dbReference type="Proteomes" id="UP001595075">
    <property type="component" value="Unassembled WGS sequence"/>
</dbReference>
<dbReference type="EMBL" id="JAZHXI010000016">
    <property type="protein sequence ID" value="KAL2063102.1"/>
    <property type="molecule type" value="Genomic_DNA"/>
</dbReference>
<feature type="region of interest" description="Disordered" evidence="1">
    <location>
        <begin position="307"/>
        <end position="366"/>
    </location>
</feature>
<evidence type="ECO:0000313" key="4">
    <source>
        <dbReference type="Proteomes" id="UP001595075"/>
    </source>
</evidence>
<gene>
    <name evidence="3" type="ORF">VTL71DRAFT_6174</name>
</gene>
<feature type="compositionally biased region" description="Polar residues" evidence="1">
    <location>
        <begin position="50"/>
        <end position="66"/>
    </location>
</feature>
<keyword evidence="4" id="KW-1185">Reference proteome</keyword>
<feature type="compositionally biased region" description="Polar residues" evidence="1">
    <location>
        <begin position="340"/>
        <end position="366"/>
    </location>
</feature>
<comment type="caution">
    <text evidence="3">The sequence shown here is derived from an EMBL/GenBank/DDBJ whole genome shotgun (WGS) entry which is preliminary data.</text>
</comment>
<feature type="region of interest" description="Disordered" evidence="1">
    <location>
        <begin position="46"/>
        <end position="87"/>
    </location>
</feature>
<dbReference type="Pfam" id="PF20233">
    <property type="entry name" value="DUF6590"/>
    <property type="match status" value="1"/>
</dbReference>
<evidence type="ECO:0000313" key="3">
    <source>
        <dbReference type="EMBL" id="KAL2063102.1"/>
    </source>
</evidence>